<dbReference type="HAMAP" id="MF_03198">
    <property type="entry name" value="Methyltr_EFM6"/>
    <property type="match status" value="1"/>
</dbReference>
<proteinExistence type="inferred from homology"/>
<comment type="similarity">
    <text evidence="1">Belongs to the class I-like SAM-binding methyltransferase superfamily. METTL21 family. EFM6 subfamily.</text>
</comment>
<evidence type="ECO:0000313" key="4">
    <source>
        <dbReference type="Proteomes" id="UP000717696"/>
    </source>
</evidence>
<accession>A0A9P9F167</accession>
<dbReference type="PANTHER" id="PTHR14614">
    <property type="entry name" value="HEPATOCELLULAR CARCINOMA-ASSOCIATED ANTIGEN"/>
    <property type="match status" value="1"/>
</dbReference>
<evidence type="ECO:0000313" key="3">
    <source>
        <dbReference type="EMBL" id="KAH7149278.1"/>
    </source>
</evidence>
<keyword evidence="1" id="KW-0963">Cytoplasm</keyword>
<dbReference type="Proteomes" id="UP000717696">
    <property type="component" value="Unassembled WGS sequence"/>
</dbReference>
<comment type="function">
    <text evidence="1">S-adenosyl-L-methionine-dependent protein-lysine N-methyltransferase that methylates elongation factor 1-alpha.</text>
</comment>
<dbReference type="OrthoDB" id="407325at2759"/>
<keyword evidence="1" id="KW-0949">S-adenosyl-L-methionine</keyword>
<keyword evidence="4" id="KW-1185">Reference proteome</keyword>
<dbReference type="Pfam" id="PF10294">
    <property type="entry name" value="Methyltransf_16"/>
    <property type="match status" value="1"/>
</dbReference>
<sequence>MEEARTASDSGKERNCPSATPSTTSSTTTLSILPYLQTLQFPYTSLSSLNAHIQNSPLTLILDVTTAPYRLGKQQSLSPYLLPAIGSQSVTAHPTKKPTLLWHLSIMSSPPLSPLLDPVTISEDLAPLPILKSAGVAEVDFDGILSQPLQLREDVRSGCGGQTWPAGMLLGKHMLRYHRDRLRSARVLELGAGGGLIGLAVALECELQNPMLVTDQNEMLQLMQHNIQLNGLEAKAQAMVLNWGEPLPTIVVDQKPDVILAGECVYFEPAFPLLMTTLKTLLELNPAAIVYFCFKKRRRADMHFVKMAKKAFLVEEIYDEDRPVFQRQGLFLFSFASRTGQQTTGNRNGTTRLAMNDDRRIQIVSP</sequence>
<feature type="binding site" evidence="1">
    <location>
        <position position="262"/>
    </location>
    <ligand>
        <name>S-adenosyl-L-methionine</name>
        <dbReference type="ChEBI" id="CHEBI:59789"/>
    </ligand>
</feature>
<dbReference type="EC" id="2.1.1.-" evidence="1"/>
<keyword evidence="1" id="KW-0808">Transferase</keyword>
<dbReference type="GO" id="GO:0032259">
    <property type="term" value="P:methylation"/>
    <property type="evidence" value="ECO:0007669"/>
    <property type="project" value="UniProtKB-KW"/>
</dbReference>
<keyword evidence="1 3" id="KW-0489">Methyltransferase</keyword>
<dbReference type="GO" id="GO:0005829">
    <property type="term" value="C:cytosol"/>
    <property type="evidence" value="ECO:0007669"/>
    <property type="project" value="TreeGrafter"/>
</dbReference>
<dbReference type="EMBL" id="JAGMUU010000007">
    <property type="protein sequence ID" value="KAH7149278.1"/>
    <property type="molecule type" value="Genomic_DNA"/>
</dbReference>
<feature type="binding site" evidence="1">
    <location>
        <position position="243"/>
    </location>
    <ligand>
        <name>S-adenosyl-L-methionine</name>
        <dbReference type="ChEBI" id="CHEBI:59789"/>
    </ligand>
</feature>
<dbReference type="SUPFAM" id="SSF53335">
    <property type="entry name" value="S-adenosyl-L-methionine-dependent methyltransferases"/>
    <property type="match status" value="1"/>
</dbReference>
<feature type="region of interest" description="Disordered" evidence="2">
    <location>
        <begin position="1"/>
        <end position="27"/>
    </location>
</feature>
<feature type="compositionally biased region" description="Basic and acidic residues" evidence="2">
    <location>
        <begin position="1"/>
        <end position="15"/>
    </location>
</feature>
<dbReference type="AlphaFoldDB" id="A0A9P9F167"/>
<gene>
    <name evidence="1" type="primary">EFM6</name>
    <name evidence="3" type="ORF">B0J13DRAFT_621162</name>
</gene>
<dbReference type="InterPro" id="IPR019410">
    <property type="entry name" value="Methyltransf_16"/>
</dbReference>
<name>A0A9P9F167_9HYPO</name>
<feature type="compositionally biased region" description="Low complexity" evidence="2">
    <location>
        <begin position="18"/>
        <end position="27"/>
    </location>
</feature>
<protein>
    <recommendedName>
        <fullName evidence="1">Protein-lysine N-methyltransferase EFM6</fullName>
        <ecNumber evidence="1">2.1.1.-</ecNumber>
    </recommendedName>
    <alternativeName>
        <fullName evidence="1">Elongation factor methyltransferase 6</fullName>
    </alternativeName>
</protein>
<reference evidence="3" key="1">
    <citation type="journal article" date="2021" name="Nat. Commun.">
        <title>Genetic determinants of endophytism in the Arabidopsis root mycobiome.</title>
        <authorList>
            <person name="Mesny F."/>
            <person name="Miyauchi S."/>
            <person name="Thiergart T."/>
            <person name="Pickel B."/>
            <person name="Atanasova L."/>
            <person name="Karlsson M."/>
            <person name="Huettel B."/>
            <person name="Barry K.W."/>
            <person name="Haridas S."/>
            <person name="Chen C."/>
            <person name="Bauer D."/>
            <person name="Andreopoulos W."/>
            <person name="Pangilinan J."/>
            <person name="LaButti K."/>
            <person name="Riley R."/>
            <person name="Lipzen A."/>
            <person name="Clum A."/>
            <person name="Drula E."/>
            <person name="Henrissat B."/>
            <person name="Kohler A."/>
            <person name="Grigoriev I.V."/>
            <person name="Martin F.M."/>
            <person name="Hacquard S."/>
        </authorList>
    </citation>
    <scope>NUCLEOTIDE SEQUENCE</scope>
    <source>
        <strain evidence="3">MPI-CAGE-AT-0021</strain>
    </source>
</reference>
<comment type="subcellular location">
    <subcellularLocation>
        <location evidence="1">Cytoplasm</location>
    </subcellularLocation>
</comment>
<dbReference type="InterPro" id="IPR033684">
    <property type="entry name" value="EFM6"/>
</dbReference>
<dbReference type="Gene3D" id="3.40.50.150">
    <property type="entry name" value="Vaccinia Virus protein VP39"/>
    <property type="match status" value="1"/>
</dbReference>
<dbReference type="PANTHER" id="PTHR14614:SF152">
    <property type="entry name" value="PROTEIN-LYSINE N-METHYLTRANSFERASE EFM6"/>
    <property type="match status" value="1"/>
</dbReference>
<evidence type="ECO:0000256" key="1">
    <source>
        <dbReference type="HAMAP-Rule" id="MF_03198"/>
    </source>
</evidence>
<feature type="binding site" evidence="1">
    <location>
        <position position="215"/>
    </location>
    <ligand>
        <name>S-adenosyl-L-methionine</name>
        <dbReference type="ChEBI" id="CHEBI:59789"/>
    </ligand>
</feature>
<evidence type="ECO:0000256" key="2">
    <source>
        <dbReference type="SAM" id="MobiDB-lite"/>
    </source>
</evidence>
<feature type="binding site" evidence="1">
    <location>
        <position position="164"/>
    </location>
    <ligand>
        <name>S-adenosyl-L-methionine</name>
        <dbReference type="ChEBI" id="CHEBI:59789"/>
    </ligand>
</feature>
<organism evidence="3 4">
    <name type="scientific">Dactylonectria estremocensis</name>
    <dbReference type="NCBI Taxonomy" id="1079267"/>
    <lineage>
        <taxon>Eukaryota</taxon>
        <taxon>Fungi</taxon>
        <taxon>Dikarya</taxon>
        <taxon>Ascomycota</taxon>
        <taxon>Pezizomycotina</taxon>
        <taxon>Sordariomycetes</taxon>
        <taxon>Hypocreomycetidae</taxon>
        <taxon>Hypocreales</taxon>
        <taxon>Nectriaceae</taxon>
        <taxon>Dactylonectria</taxon>
    </lineage>
</organism>
<dbReference type="InterPro" id="IPR029063">
    <property type="entry name" value="SAM-dependent_MTases_sf"/>
</dbReference>
<feature type="binding site" evidence="1">
    <location>
        <begin position="191"/>
        <end position="193"/>
    </location>
    <ligand>
        <name>S-adenosyl-L-methionine</name>
        <dbReference type="ChEBI" id="CHEBI:59789"/>
    </ligand>
</feature>
<comment type="caution">
    <text evidence="3">The sequence shown here is derived from an EMBL/GenBank/DDBJ whole genome shotgun (WGS) entry which is preliminary data.</text>
</comment>
<dbReference type="GO" id="GO:0016279">
    <property type="term" value="F:protein-lysine N-methyltransferase activity"/>
    <property type="evidence" value="ECO:0007669"/>
    <property type="project" value="UniProtKB-UniRule"/>
</dbReference>